<proteinExistence type="predicted"/>
<dbReference type="STRING" id="671143.DAMO_0623"/>
<dbReference type="EMBL" id="FP565575">
    <property type="protein sequence ID" value="CBE67696.1"/>
    <property type="molecule type" value="Genomic_DNA"/>
</dbReference>
<feature type="compositionally biased region" description="Basic and acidic residues" evidence="1">
    <location>
        <begin position="1"/>
        <end position="11"/>
    </location>
</feature>
<evidence type="ECO:0000313" key="2">
    <source>
        <dbReference type="EMBL" id="CBE67696.1"/>
    </source>
</evidence>
<evidence type="ECO:0000256" key="1">
    <source>
        <dbReference type="SAM" id="MobiDB-lite"/>
    </source>
</evidence>
<reference evidence="2 3" key="1">
    <citation type="journal article" date="2010" name="Nature">
        <title>Nitrite-driven anaerobic methane oxidation by oxygenic bacteria.</title>
        <authorList>
            <person name="Ettwig K.F."/>
            <person name="Butler M.K."/>
            <person name="Le Paslier D."/>
            <person name="Pelletier E."/>
            <person name="Mangenot S."/>
            <person name="Kuypers M.M.M."/>
            <person name="Schreiber F."/>
            <person name="Dutilh B.E."/>
            <person name="Zedelius J."/>
            <person name="de Beer D."/>
            <person name="Gloerich J."/>
            <person name="Wessels H.J.C.T."/>
            <person name="van Allen T."/>
            <person name="Luesken F."/>
            <person name="Wu M."/>
            <person name="van de Pas-Schoonen K.T."/>
            <person name="Op den Camp H.J.M."/>
            <person name="Janssen-Megens E.M."/>
            <person name="Francoijs K-J."/>
            <person name="Stunnenberg H."/>
            <person name="Weissenbach J."/>
            <person name="Jetten M.S.M."/>
            <person name="Strous M."/>
        </authorList>
    </citation>
    <scope>NUCLEOTIDE SEQUENCE [LARGE SCALE GENOMIC DNA]</scope>
</reference>
<feature type="region of interest" description="Disordered" evidence="1">
    <location>
        <begin position="1"/>
        <end position="22"/>
    </location>
</feature>
<dbReference type="KEGG" id="mox:DAMO_0623"/>
<dbReference type="Proteomes" id="UP000006898">
    <property type="component" value="Chromosome"/>
</dbReference>
<protein>
    <submittedName>
        <fullName evidence="2">Uncharacterized protein</fullName>
    </submittedName>
</protein>
<dbReference type="HOGENOM" id="CLU_3424658_0_0_0"/>
<accession>D5MKP9</accession>
<name>D5MKP9_METO1</name>
<organism evidence="2 3">
    <name type="scientific">Methylomirabilis oxygeniifera</name>
    <dbReference type="NCBI Taxonomy" id="671143"/>
    <lineage>
        <taxon>Bacteria</taxon>
        <taxon>Candidatus Methylomirabilota</taxon>
        <taxon>Candidatus Methylomirabilia</taxon>
        <taxon>Candidatus Methylomirabilales</taxon>
        <taxon>Candidatus Methylomirabilaceae</taxon>
        <taxon>Candidatus Methylomirabilis</taxon>
    </lineage>
</organism>
<gene>
    <name evidence="2" type="ORF">DAMO_0623</name>
</gene>
<dbReference type="AlphaFoldDB" id="D5MKP9"/>
<evidence type="ECO:0000313" key="3">
    <source>
        <dbReference type="Proteomes" id="UP000006898"/>
    </source>
</evidence>
<sequence length="22" mass="2504">MSGKWEAKCSEHSTLSECYDVL</sequence>